<dbReference type="Pfam" id="PF03150">
    <property type="entry name" value="CCP_MauG"/>
    <property type="match status" value="1"/>
</dbReference>
<accession>A0A5C7FAG1</accession>
<evidence type="ECO:0000256" key="3">
    <source>
        <dbReference type="ARBA" id="ARBA00022723"/>
    </source>
</evidence>
<evidence type="ECO:0000256" key="2">
    <source>
        <dbReference type="ARBA" id="ARBA00022617"/>
    </source>
</evidence>
<dbReference type="GO" id="GO:0030313">
    <property type="term" value="C:cell envelope"/>
    <property type="evidence" value="ECO:0007669"/>
    <property type="project" value="UniProtKB-SubCell"/>
</dbReference>
<comment type="subcellular location">
    <subcellularLocation>
        <location evidence="1">Cell envelope</location>
    </subcellularLocation>
</comment>
<evidence type="ECO:0000313" key="10">
    <source>
        <dbReference type="EMBL" id="TXF87790.1"/>
    </source>
</evidence>
<organism evidence="10 11">
    <name type="scientific">Neolewinella aurantiaca</name>
    <dbReference type="NCBI Taxonomy" id="2602767"/>
    <lineage>
        <taxon>Bacteria</taxon>
        <taxon>Pseudomonadati</taxon>
        <taxon>Bacteroidota</taxon>
        <taxon>Saprospiria</taxon>
        <taxon>Saprospirales</taxon>
        <taxon>Lewinellaceae</taxon>
        <taxon>Neolewinella</taxon>
    </lineage>
</organism>
<evidence type="ECO:0000256" key="1">
    <source>
        <dbReference type="ARBA" id="ARBA00004196"/>
    </source>
</evidence>
<dbReference type="PROSITE" id="PS51007">
    <property type="entry name" value="CYTC"/>
    <property type="match status" value="1"/>
</dbReference>
<dbReference type="GO" id="GO:0046872">
    <property type="term" value="F:metal ion binding"/>
    <property type="evidence" value="ECO:0007669"/>
    <property type="project" value="UniProtKB-KW"/>
</dbReference>
<feature type="signal peptide" evidence="8">
    <location>
        <begin position="1"/>
        <end position="19"/>
    </location>
</feature>
<dbReference type="GO" id="GO:0020037">
    <property type="term" value="F:heme binding"/>
    <property type="evidence" value="ECO:0007669"/>
    <property type="project" value="InterPro"/>
</dbReference>
<dbReference type="GO" id="GO:0004130">
    <property type="term" value="F:cytochrome-c peroxidase activity"/>
    <property type="evidence" value="ECO:0007669"/>
    <property type="project" value="TreeGrafter"/>
</dbReference>
<dbReference type="Proteomes" id="UP000321907">
    <property type="component" value="Unassembled WGS sequence"/>
</dbReference>
<dbReference type="SUPFAM" id="SSF46626">
    <property type="entry name" value="Cytochrome c"/>
    <property type="match status" value="2"/>
</dbReference>
<dbReference type="PANTHER" id="PTHR30600:SF10">
    <property type="entry name" value="BLL6722 PROTEIN"/>
    <property type="match status" value="1"/>
</dbReference>
<dbReference type="PANTHER" id="PTHR30600">
    <property type="entry name" value="CYTOCHROME C PEROXIDASE-RELATED"/>
    <property type="match status" value="1"/>
</dbReference>
<dbReference type="Gene3D" id="1.20.1420.20">
    <property type="entry name" value="M75 peptidase, HXXE motif"/>
    <property type="match status" value="1"/>
</dbReference>
<evidence type="ECO:0000256" key="8">
    <source>
        <dbReference type="SAM" id="SignalP"/>
    </source>
</evidence>
<name>A0A5C7FAG1_9BACT</name>
<evidence type="ECO:0000313" key="11">
    <source>
        <dbReference type="Proteomes" id="UP000321907"/>
    </source>
</evidence>
<feature type="chain" id="PRO_5022870449" evidence="8">
    <location>
        <begin position="20"/>
        <end position="605"/>
    </location>
</feature>
<keyword evidence="2 7" id="KW-0349">Heme</keyword>
<dbReference type="GO" id="GO:0009055">
    <property type="term" value="F:electron transfer activity"/>
    <property type="evidence" value="ECO:0007669"/>
    <property type="project" value="InterPro"/>
</dbReference>
<dbReference type="Gene3D" id="1.10.760.10">
    <property type="entry name" value="Cytochrome c-like domain"/>
    <property type="match status" value="2"/>
</dbReference>
<dbReference type="InterPro" id="IPR009056">
    <property type="entry name" value="Cyt_c-like_dom"/>
</dbReference>
<sequence>MLLRTAFLLICFFSLVAFAPRPEPTAGYRPADDYQLFVERARALAETGEAFRAKTAGADELRNSVTAARMAYKRVAWLVEYDHPGFAAKHFNGAPLLKAKRSGTRAEVVLPEGLQVLDEGAFAEAPDAASLAIVSKALLVSSRQLLPEVATRTYDLPELLAAARAATIALPTLGLTGFDTPGSVNALAEAKVVLKAIGDALESAGTSTSHGTRVRAHLNEGLEMLSQNDDFDTFDRLRFVREVTEPLLASLTGWAETLPPAAPSGNLTAIRPSARSMFNDGFLNPYAFTEMTAEEDSDALRRLGRRLFYDATLSADSKLSCASCHQPELAFTDGQPKSLSSRAGETLQRNAPTLINAVYADRFFYDLRAFTLEQQAEHVIFEGAEFGTAYAEILRKINGEKDYRKLVREALGTKVIDRDGFSSALASYVLSLRSFNSPFDRYIRGETADFPAAAKRGFNLFMGKAACGTCHFAPTFSGLVPPAYLENETEILGVLSSPHRLRKELDPDQGRSAGGIHHDGVWIYDRSFKTPTVRNAALTAPYFHNGAYKTLELVVGFYDHGGGQGIGLDVPNQTLPPDSLLLSHQEKADLVAFMESLSDPILPSR</sequence>
<reference evidence="10 11" key="1">
    <citation type="submission" date="2019-08" db="EMBL/GenBank/DDBJ databases">
        <title>Lewinella sp. strain SSH13 Genome sequencing and assembly.</title>
        <authorList>
            <person name="Kim I."/>
        </authorList>
    </citation>
    <scope>NUCLEOTIDE SEQUENCE [LARGE SCALE GENOMIC DNA]</scope>
    <source>
        <strain evidence="10 11">SSH13</strain>
    </source>
</reference>
<dbReference type="InterPro" id="IPR004852">
    <property type="entry name" value="Di-haem_cyt_c_peroxidsae"/>
</dbReference>
<dbReference type="InterPro" id="IPR038352">
    <property type="entry name" value="Imelysin_sf"/>
</dbReference>
<keyword evidence="4 8" id="KW-0732">Signal</keyword>
<feature type="domain" description="Cytochrome c" evidence="9">
    <location>
        <begin position="452"/>
        <end position="598"/>
    </location>
</feature>
<protein>
    <submittedName>
        <fullName evidence="10">Cytochrome-c peroxidase</fullName>
    </submittedName>
</protein>
<dbReference type="AlphaFoldDB" id="A0A5C7FAG1"/>
<keyword evidence="5" id="KW-0560">Oxidoreductase</keyword>
<evidence type="ECO:0000256" key="6">
    <source>
        <dbReference type="ARBA" id="ARBA00023004"/>
    </source>
</evidence>
<dbReference type="InterPro" id="IPR051395">
    <property type="entry name" value="Cytochrome_c_Peroxidase/MauG"/>
</dbReference>
<comment type="caution">
    <text evidence="10">The sequence shown here is derived from an EMBL/GenBank/DDBJ whole genome shotgun (WGS) entry which is preliminary data.</text>
</comment>
<proteinExistence type="predicted"/>
<evidence type="ECO:0000256" key="4">
    <source>
        <dbReference type="ARBA" id="ARBA00022729"/>
    </source>
</evidence>
<dbReference type="RefSeq" id="WP_147932000.1">
    <property type="nucleotide sequence ID" value="NZ_VOXD01000031.1"/>
</dbReference>
<dbReference type="EMBL" id="VOXD01000031">
    <property type="protein sequence ID" value="TXF87790.1"/>
    <property type="molecule type" value="Genomic_DNA"/>
</dbReference>
<keyword evidence="11" id="KW-1185">Reference proteome</keyword>
<keyword evidence="3 7" id="KW-0479">Metal-binding</keyword>
<evidence type="ECO:0000256" key="7">
    <source>
        <dbReference type="PROSITE-ProRule" id="PRU00433"/>
    </source>
</evidence>
<keyword evidence="10" id="KW-0575">Peroxidase</keyword>
<dbReference type="OrthoDB" id="9805202at2"/>
<evidence type="ECO:0000259" key="9">
    <source>
        <dbReference type="PROSITE" id="PS51007"/>
    </source>
</evidence>
<dbReference type="InterPro" id="IPR036909">
    <property type="entry name" value="Cyt_c-like_dom_sf"/>
</dbReference>
<evidence type="ECO:0000256" key="5">
    <source>
        <dbReference type="ARBA" id="ARBA00023002"/>
    </source>
</evidence>
<gene>
    <name evidence="10" type="ORF">FUA23_17170</name>
</gene>
<keyword evidence="6 7" id="KW-0408">Iron</keyword>